<accession>A0ABQ3VQN4</accession>
<proteinExistence type="predicted"/>
<feature type="transmembrane region" description="Helical" evidence="1">
    <location>
        <begin position="208"/>
        <end position="237"/>
    </location>
</feature>
<feature type="transmembrane region" description="Helical" evidence="1">
    <location>
        <begin position="17"/>
        <end position="38"/>
    </location>
</feature>
<dbReference type="RefSeq" id="WP_201365538.1">
    <property type="nucleotide sequence ID" value="NZ_BNJJ01000021.1"/>
</dbReference>
<keyword evidence="1" id="KW-0812">Transmembrane</keyword>
<keyword evidence="1" id="KW-1133">Transmembrane helix</keyword>
<dbReference type="Proteomes" id="UP000635565">
    <property type="component" value="Unassembled WGS sequence"/>
</dbReference>
<keyword evidence="1" id="KW-0472">Membrane</keyword>
<organism evidence="2 3">
    <name type="scientific">Dictyobacter formicarum</name>
    <dbReference type="NCBI Taxonomy" id="2778368"/>
    <lineage>
        <taxon>Bacteria</taxon>
        <taxon>Bacillati</taxon>
        <taxon>Chloroflexota</taxon>
        <taxon>Ktedonobacteria</taxon>
        <taxon>Ktedonobacterales</taxon>
        <taxon>Dictyobacteraceae</taxon>
        <taxon>Dictyobacter</taxon>
    </lineage>
</organism>
<reference evidence="2 3" key="1">
    <citation type="journal article" date="2021" name="Int. J. Syst. Evol. Microbiol.">
        <title>Reticulibacter mediterranei gen. nov., sp. nov., within the new family Reticulibacteraceae fam. nov., and Ktedonospora formicarum gen. nov., sp. nov., Ktedonobacter robiniae sp. nov., Dictyobacter formicarum sp. nov. and Dictyobacter arantiisoli sp. nov., belonging to the class Ktedonobacteria.</title>
        <authorList>
            <person name="Yabe S."/>
            <person name="Zheng Y."/>
            <person name="Wang C.M."/>
            <person name="Sakai Y."/>
            <person name="Abe K."/>
            <person name="Yokota A."/>
            <person name="Donadio S."/>
            <person name="Cavaletti L."/>
            <person name="Monciardini P."/>
        </authorList>
    </citation>
    <scope>NUCLEOTIDE SEQUENCE [LARGE SCALE GENOMIC DNA]</scope>
    <source>
        <strain evidence="2 3">SOSP1-9</strain>
    </source>
</reference>
<feature type="transmembrane region" description="Helical" evidence="1">
    <location>
        <begin position="58"/>
        <end position="75"/>
    </location>
</feature>
<sequence length="317" mass="36748">MPTKIAESLGSKLADQWVVTLLTPAFVFWGGGLLAWAWRFGWGPLEKWFTSLTPTVQIVVSIGALLAVVISSAVVKRFDFLMLRLLEGYWPRWPGIEKLRGRLIDRKADQCDQKEEQRNKLYQKGWDNLSREEREEYIDLENYLQYIPGRTMLLPTQLGNTLRKAESHADRYGLDTIVCWPHLWLLMPDQARQDLTEARASLDTAVRLFTWSILFLLWIGLAWWILPISFIVAFYAYRWSLLNAKSYSDLLMASIDLYRDKLYEALCWPLPTDPADEKKKGQVLTSYILRGSEQSLPRFVRNNSHANPKKKIVSASF</sequence>
<evidence type="ECO:0000313" key="3">
    <source>
        <dbReference type="Proteomes" id="UP000635565"/>
    </source>
</evidence>
<dbReference type="EMBL" id="BNJJ01000021">
    <property type="protein sequence ID" value="GHO88011.1"/>
    <property type="molecule type" value="Genomic_DNA"/>
</dbReference>
<evidence type="ECO:0000313" key="2">
    <source>
        <dbReference type="EMBL" id="GHO88011.1"/>
    </source>
</evidence>
<gene>
    <name evidence="2" type="ORF">KSZ_60170</name>
</gene>
<keyword evidence="3" id="KW-1185">Reference proteome</keyword>
<name>A0ABQ3VQN4_9CHLR</name>
<evidence type="ECO:0000256" key="1">
    <source>
        <dbReference type="SAM" id="Phobius"/>
    </source>
</evidence>
<protein>
    <recommendedName>
        <fullName evidence="4">DUF4129 domain-containing protein</fullName>
    </recommendedName>
</protein>
<comment type="caution">
    <text evidence="2">The sequence shown here is derived from an EMBL/GenBank/DDBJ whole genome shotgun (WGS) entry which is preliminary data.</text>
</comment>
<evidence type="ECO:0008006" key="4">
    <source>
        <dbReference type="Google" id="ProtNLM"/>
    </source>
</evidence>